<dbReference type="SUPFAM" id="SSF49265">
    <property type="entry name" value="Fibronectin type III"/>
    <property type="match status" value="2"/>
</dbReference>
<organism evidence="4 5">
    <name type="scientific">Betta splendens</name>
    <name type="common">Siamese fighting fish</name>
    <dbReference type="NCBI Taxonomy" id="158456"/>
    <lineage>
        <taxon>Eukaryota</taxon>
        <taxon>Metazoa</taxon>
        <taxon>Chordata</taxon>
        <taxon>Craniata</taxon>
        <taxon>Vertebrata</taxon>
        <taxon>Euteleostomi</taxon>
        <taxon>Actinopterygii</taxon>
        <taxon>Neopterygii</taxon>
        <taxon>Teleostei</taxon>
        <taxon>Neoteleostei</taxon>
        <taxon>Acanthomorphata</taxon>
        <taxon>Anabantaria</taxon>
        <taxon>Anabantiformes</taxon>
        <taxon>Anabantoidei</taxon>
        <taxon>Osphronemidae</taxon>
        <taxon>Betta</taxon>
    </lineage>
</organism>
<feature type="chain" id="PRO_5028401313" evidence="2">
    <location>
        <begin position="19"/>
        <end position="322"/>
    </location>
</feature>
<dbReference type="RefSeq" id="XP_028993120.1">
    <property type="nucleotide sequence ID" value="XM_029137287.3"/>
</dbReference>
<dbReference type="Pfam" id="PF09294">
    <property type="entry name" value="Interfer-bind"/>
    <property type="match status" value="1"/>
</dbReference>
<dbReference type="GO" id="GO:0005886">
    <property type="term" value="C:plasma membrane"/>
    <property type="evidence" value="ECO:0007669"/>
    <property type="project" value="TreeGrafter"/>
</dbReference>
<keyword evidence="1" id="KW-0472">Membrane</keyword>
<keyword evidence="4" id="KW-1185">Reference proteome</keyword>
<dbReference type="InParanoid" id="A0A6P7LFU3"/>
<accession>A0A6P7LFU3</accession>
<dbReference type="Proteomes" id="UP000515150">
    <property type="component" value="Chromosome 21"/>
</dbReference>
<dbReference type="GO" id="GO:0004896">
    <property type="term" value="F:cytokine receptor activity"/>
    <property type="evidence" value="ECO:0007669"/>
    <property type="project" value="TreeGrafter"/>
</dbReference>
<dbReference type="OrthoDB" id="8724082at2759"/>
<reference evidence="5" key="1">
    <citation type="submission" date="2025-08" db="UniProtKB">
        <authorList>
            <consortium name="RefSeq"/>
        </authorList>
    </citation>
    <scope>IDENTIFICATION</scope>
</reference>
<keyword evidence="1" id="KW-1133">Transmembrane helix</keyword>
<evidence type="ECO:0000313" key="4">
    <source>
        <dbReference type="Proteomes" id="UP000515150"/>
    </source>
</evidence>
<dbReference type="KEGG" id="bspl:114847479"/>
<protein>
    <submittedName>
        <fullName evidence="5">Cytokine receptor family member b4</fullName>
    </submittedName>
</protein>
<dbReference type="CDD" id="cd00063">
    <property type="entry name" value="FN3"/>
    <property type="match status" value="1"/>
</dbReference>
<feature type="transmembrane region" description="Helical" evidence="1">
    <location>
        <begin position="225"/>
        <end position="247"/>
    </location>
</feature>
<feature type="domain" description="Fibronectin type-III" evidence="3">
    <location>
        <begin position="121"/>
        <end position="220"/>
    </location>
</feature>
<dbReference type="PANTHER" id="PTHR20859">
    <property type="entry name" value="INTERFERON/INTERLEUKIN RECEPTOR"/>
    <property type="match status" value="1"/>
</dbReference>
<keyword evidence="2" id="KW-0732">Signal</keyword>
<dbReference type="PANTHER" id="PTHR20859:SF46">
    <property type="entry name" value="INTERFERON GAMMA RECEPTOR 2"/>
    <property type="match status" value="1"/>
</dbReference>
<dbReference type="PROSITE" id="PS50853">
    <property type="entry name" value="FN3"/>
    <property type="match status" value="1"/>
</dbReference>
<dbReference type="AlphaFoldDB" id="A0A6P7LFU3"/>
<evidence type="ECO:0000256" key="2">
    <source>
        <dbReference type="SAM" id="SignalP"/>
    </source>
</evidence>
<dbReference type="CTD" id="797527"/>
<keyword evidence="5" id="KW-0675">Receptor</keyword>
<proteinExistence type="predicted"/>
<gene>
    <name evidence="5" type="primary">crfb4</name>
</gene>
<feature type="signal peptide" evidence="2">
    <location>
        <begin position="1"/>
        <end position="18"/>
    </location>
</feature>
<evidence type="ECO:0000313" key="5">
    <source>
        <dbReference type="RefSeq" id="XP_028993120.1"/>
    </source>
</evidence>
<dbReference type="InterPro" id="IPR036116">
    <property type="entry name" value="FN3_sf"/>
</dbReference>
<name>A0A6P7LFU3_BETSP</name>
<sequence>MSAAVWVFFLALAAPCGSEVVPPSGVNLTSYNLDLVLRWLPPVGLDGDVRYTAEYRSSTGNYSSGCVNISAVECDLTRLQSKPETAIFEYGKYTGRVQAHLGSETSAWVESRPLSLDQETTIGPPTVNLTSGHTIEVSIKNPVLAISSLIKTYSTVTYNIMYWEDGQKEKAKSISHSRQNRVVLDDLKPSTVYCVQVQINTYYSEPSEQSRPVCERTFDEVEPQWVTAVLTFIGIAVAMALVVVTVLHRRSISNFLCPRDVLPEHIKKYLLTPPSSSIYLEMQKPPLLEENYDPISIIAEEKTVEVPEMTCSTRTDIAARDR</sequence>
<dbReference type="InterPro" id="IPR015373">
    <property type="entry name" value="Interferon/interleukin_rcp_dom"/>
</dbReference>
<dbReference type="InterPro" id="IPR003961">
    <property type="entry name" value="FN3_dom"/>
</dbReference>
<evidence type="ECO:0000259" key="3">
    <source>
        <dbReference type="PROSITE" id="PS50853"/>
    </source>
</evidence>
<dbReference type="Gene3D" id="2.60.40.10">
    <property type="entry name" value="Immunoglobulins"/>
    <property type="match status" value="1"/>
</dbReference>
<dbReference type="InterPro" id="IPR013783">
    <property type="entry name" value="Ig-like_fold"/>
</dbReference>
<dbReference type="InterPro" id="IPR050650">
    <property type="entry name" value="Type-II_Cytokine-TF_Rcpt"/>
</dbReference>
<dbReference type="GeneID" id="114847479"/>
<evidence type="ECO:0000256" key="1">
    <source>
        <dbReference type="SAM" id="Phobius"/>
    </source>
</evidence>
<keyword evidence="1" id="KW-0812">Transmembrane</keyword>
<dbReference type="Pfam" id="PF01108">
    <property type="entry name" value="Tissue_fac"/>
    <property type="match status" value="1"/>
</dbReference>